<sequence>MMAASIELNRPEIFVYIEAAVVLFVPLIISMIFKRLRQMKDDQLK</sequence>
<keyword evidence="1" id="KW-1133">Transmembrane helix</keyword>
<protein>
    <submittedName>
        <fullName evidence="2">Uncharacterized protein</fullName>
    </submittedName>
</protein>
<evidence type="ECO:0000313" key="3">
    <source>
        <dbReference type="Proteomes" id="UP000518605"/>
    </source>
</evidence>
<comment type="caution">
    <text evidence="2">The sequence shown here is derived from an EMBL/GenBank/DDBJ whole genome shotgun (WGS) entry which is preliminary data.</text>
</comment>
<dbReference type="Proteomes" id="UP000518605">
    <property type="component" value="Unassembled WGS sequence"/>
</dbReference>
<dbReference type="AlphaFoldDB" id="A0A7W5C7N1"/>
<keyword evidence="1" id="KW-0812">Transmembrane</keyword>
<proteinExistence type="predicted"/>
<keyword evidence="1" id="KW-0472">Membrane</keyword>
<evidence type="ECO:0000313" key="2">
    <source>
        <dbReference type="EMBL" id="MBB3151579.1"/>
    </source>
</evidence>
<reference evidence="2 3" key="1">
    <citation type="submission" date="2020-08" db="EMBL/GenBank/DDBJ databases">
        <title>Genomic Encyclopedia of Type Strains, Phase III (KMG-III): the genomes of soil and plant-associated and newly described type strains.</title>
        <authorList>
            <person name="Whitman W."/>
        </authorList>
    </citation>
    <scope>NUCLEOTIDE SEQUENCE [LARGE SCALE GENOMIC DNA]</scope>
    <source>
        <strain evidence="2 3">CECT 8234</strain>
    </source>
</reference>
<evidence type="ECO:0000256" key="1">
    <source>
        <dbReference type="SAM" id="Phobius"/>
    </source>
</evidence>
<keyword evidence="3" id="KW-1185">Reference proteome</keyword>
<accession>A0A7W5C7N1</accession>
<organism evidence="2 3">
    <name type="scientific">Paenibacillus endophyticus</name>
    <dbReference type="NCBI Taxonomy" id="1294268"/>
    <lineage>
        <taxon>Bacteria</taxon>
        <taxon>Bacillati</taxon>
        <taxon>Bacillota</taxon>
        <taxon>Bacilli</taxon>
        <taxon>Bacillales</taxon>
        <taxon>Paenibacillaceae</taxon>
        <taxon>Paenibacillus</taxon>
    </lineage>
</organism>
<name>A0A7W5C7N1_9BACL</name>
<dbReference type="EMBL" id="JACHXW010000004">
    <property type="protein sequence ID" value="MBB3151579.1"/>
    <property type="molecule type" value="Genomic_DNA"/>
</dbReference>
<feature type="transmembrane region" description="Helical" evidence="1">
    <location>
        <begin position="13"/>
        <end position="33"/>
    </location>
</feature>
<gene>
    <name evidence="2" type="ORF">FHS16_001625</name>
</gene>